<dbReference type="InterPro" id="IPR008490">
    <property type="entry name" value="Transposase_InsH_N"/>
</dbReference>
<organism evidence="2 3">
    <name type="scientific">Streptococcus danieliae</name>
    <dbReference type="NCBI Taxonomy" id="747656"/>
    <lineage>
        <taxon>Bacteria</taxon>
        <taxon>Bacillati</taxon>
        <taxon>Bacillota</taxon>
        <taxon>Bacilli</taxon>
        <taxon>Lactobacillales</taxon>
        <taxon>Streptococcaceae</taxon>
        <taxon>Streptococcus</taxon>
    </lineage>
</organism>
<feature type="domain" description="Transposase InsH N-terminal" evidence="1">
    <location>
        <begin position="11"/>
        <end position="111"/>
    </location>
</feature>
<dbReference type="PANTHER" id="PTHR35604:SF2">
    <property type="entry name" value="TRANSPOSASE INSH FOR INSERTION SEQUENCE ELEMENT IS5A-RELATED"/>
    <property type="match status" value="1"/>
</dbReference>
<reference evidence="2 3" key="1">
    <citation type="submission" date="2020-07" db="EMBL/GenBank/DDBJ databases">
        <title>MOT database genomes.</title>
        <authorList>
            <person name="Joseph S."/>
            <person name="Aduse-Opoku J."/>
            <person name="Hashim A."/>
            <person name="Wade W."/>
            <person name="Curtis M."/>
        </authorList>
    </citation>
    <scope>NUCLEOTIDE SEQUENCE [LARGE SCALE GENOMIC DNA]</scope>
    <source>
        <strain evidence="2 3">CCW311</strain>
    </source>
</reference>
<dbReference type="PANTHER" id="PTHR35604">
    <property type="entry name" value="TRANSPOSASE INSH FOR INSERTION SEQUENCE ELEMENT IS5A-RELATED"/>
    <property type="match status" value="1"/>
</dbReference>
<comment type="caution">
    <text evidence="2">The sequence shown here is derived from an EMBL/GenBank/DDBJ whole genome shotgun (WGS) entry which is preliminary data.</text>
</comment>
<dbReference type="Pfam" id="PF05598">
    <property type="entry name" value="DUF772"/>
    <property type="match status" value="1"/>
</dbReference>
<dbReference type="EMBL" id="JACBYG010000106">
    <property type="protein sequence ID" value="NYS49719.1"/>
    <property type="molecule type" value="Genomic_DNA"/>
</dbReference>
<accession>A0A7Z0LE23</accession>
<dbReference type="Proteomes" id="UP000563349">
    <property type="component" value="Unassembled WGS sequence"/>
</dbReference>
<sequence>MLLFSDDERLLEKLSQLGNQLERLDKTVNWTSFRPALNRIFGNKEKNPAKGGRPPYDYLMMFKILLLARLYNLSDEAMEYQLLDRLSFRRFVGCDDQRVPDAKTIWLYRERLTKSGKEQELFDTFYLTLEEEGLLAHKGQIVDATFVEAPKRHL</sequence>
<proteinExistence type="predicted"/>
<gene>
    <name evidence="2" type="ORF">HZY93_07115</name>
</gene>
<evidence type="ECO:0000259" key="1">
    <source>
        <dbReference type="Pfam" id="PF05598"/>
    </source>
</evidence>
<keyword evidence="3" id="KW-1185">Reference proteome</keyword>
<dbReference type="AlphaFoldDB" id="A0A7Z0LE23"/>
<protein>
    <submittedName>
        <fullName evidence="2">Transposase</fullName>
    </submittedName>
</protein>
<name>A0A7Z0LE23_9STRE</name>
<evidence type="ECO:0000313" key="2">
    <source>
        <dbReference type="EMBL" id="NYS49719.1"/>
    </source>
</evidence>
<evidence type="ECO:0000313" key="3">
    <source>
        <dbReference type="Proteomes" id="UP000563349"/>
    </source>
</evidence>